<evidence type="ECO:0000313" key="14">
    <source>
        <dbReference type="Proteomes" id="UP000034837"/>
    </source>
</evidence>
<dbReference type="Pfam" id="PF05697">
    <property type="entry name" value="Trigger_N"/>
    <property type="match status" value="1"/>
</dbReference>
<comment type="subcellular location">
    <subcellularLocation>
        <location evidence="2">Cytoplasm</location>
    </subcellularLocation>
</comment>
<dbReference type="Proteomes" id="UP000034837">
    <property type="component" value="Unassembled WGS sequence"/>
</dbReference>
<dbReference type="GO" id="GO:0044183">
    <property type="term" value="F:protein folding chaperone"/>
    <property type="evidence" value="ECO:0007669"/>
    <property type="project" value="TreeGrafter"/>
</dbReference>
<evidence type="ECO:0000256" key="6">
    <source>
        <dbReference type="ARBA" id="ARBA00023110"/>
    </source>
</evidence>
<dbReference type="GO" id="GO:0005737">
    <property type="term" value="C:cytoplasm"/>
    <property type="evidence" value="ECO:0007669"/>
    <property type="project" value="UniProtKB-SubCell"/>
</dbReference>
<dbReference type="SUPFAM" id="SSF102735">
    <property type="entry name" value="Trigger factor ribosome-binding domain"/>
    <property type="match status" value="1"/>
</dbReference>
<feature type="region of interest" description="Disordered" evidence="10">
    <location>
        <begin position="154"/>
        <end position="178"/>
    </location>
</feature>
<comment type="similarity">
    <text evidence="3">Belongs to the FKBP-type PPIase family. Tig subfamily.</text>
</comment>
<organism evidence="13 14">
    <name type="scientific">Candidatus Magasanikbacteria bacterium GW2011_GWA2_42_32</name>
    <dbReference type="NCBI Taxonomy" id="1619039"/>
    <lineage>
        <taxon>Bacteria</taxon>
        <taxon>Candidatus Magasanikiibacteriota</taxon>
    </lineage>
</organism>
<dbReference type="PANTHER" id="PTHR30560:SF3">
    <property type="entry name" value="TRIGGER FACTOR-LIKE PROTEIN TIG, CHLOROPLASTIC"/>
    <property type="match status" value="1"/>
</dbReference>
<evidence type="ECO:0000256" key="2">
    <source>
        <dbReference type="ARBA" id="ARBA00004496"/>
    </source>
</evidence>
<dbReference type="EC" id="5.2.1.8" evidence="4"/>
<feature type="region of interest" description="Disordered" evidence="10">
    <location>
        <begin position="1"/>
        <end position="20"/>
    </location>
</feature>
<evidence type="ECO:0000256" key="4">
    <source>
        <dbReference type="ARBA" id="ARBA00013194"/>
    </source>
</evidence>
<evidence type="ECO:0000259" key="11">
    <source>
        <dbReference type="Pfam" id="PF05697"/>
    </source>
</evidence>
<keyword evidence="6" id="KW-0697">Rotamase</keyword>
<dbReference type="InterPro" id="IPR027304">
    <property type="entry name" value="Trigger_fact/SurA_dom_sf"/>
</dbReference>
<sequence>MAAKKAQNDQEKGTKSTTARLEDGTIQVTLTIPQENVKKAREVGLAHLIEKLEIPGFRKGKAPTDIALKHIDKQKIFDGILEHVLPKAYTQALKEHNLQPITSPRFELLSTDDDKDWSIRVVICELPNVELGNYKKSISTATSSNTIWVPGKDSSAGPLVMSSSPNDSDKAKKPSKEEKEQLVIKTLIEETKVNVPRPLIEDEVSHRLSQLIDQTQRLGLTVEQYLSSTGKSIDQVKKDYELQANDSIKLLLVLNKIAEEEKIAITDDEINQIFQASFNATSDKTVEGPRDEQKRYIKSLLLRRKALDSLVSLI</sequence>
<dbReference type="InterPro" id="IPR008880">
    <property type="entry name" value="Trigger_fac_C"/>
</dbReference>
<feature type="compositionally biased region" description="Basic and acidic residues" evidence="10">
    <location>
        <begin position="167"/>
        <end position="178"/>
    </location>
</feature>
<dbReference type="SUPFAM" id="SSF109998">
    <property type="entry name" value="Triger factor/SurA peptide-binding domain-like"/>
    <property type="match status" value="1"/>
</dbReference>
<feature type="domain" description="Trigger factor ribosome-binding bacterial" evidence="11">
    <location>
        <begin position="16"/>
        <end position="138"/>
    </location>
</feature>
<dbReference type="GO" id="GO:0051083">
    <property type="term" value="P:'de novo' cotranslational protein folding"/>
    <property type="evidence" value="ECO:0007669"/>
    <property type="project" value="TreeGrafter"/>
</dbReference>
<dbReference type="GO" id="GO:0043335">
    <property type="term" value="P:protein unfolding"/>
    <property type="evidence" value="ECO:0007669"/>
    <property type="project" value="TreeGrafter"/>
</dbReference>
<comment type="caution">
    <text evidence="13">The sequence shown here is derived from an EMBL/GenBank/DDBJ whole genome shotgun (WGS) entry which is preliminary data.</text>
</comment>
<evidence type="ECO:0000256" key="10">
    <source>
        <dbReference type="SAM" id="MobiDB-lite"/>
    </source>
</evidence>
<dbReference type="PANTHER" id="PTHR30560">
    <property type="entry name" value="TRIGGER FACTOR CHAPERONE AND PEPTIDYL-PROLYL CIS/TRANS ISOMERASE"/>
    <property type="match status" value="1"/>
</dbReference>
<dbReference type="InterPro" id="IPR005215">
    <property type="entry name" value="Trig_fac"/>
</dbReference>
<feature type="compositionally biased region" description="Basic and acidic residues" evidence="10">
    <location>
        <begin position="1"/>
        <end position="14"/>
    </location>
</feature>
<evidence type="ECO:0000256" key="7">
    <source>
        <dbReference type="ARBA" id="ARBA00023186"/>
    </source>
</evidence>
<evidence type="ECO:0000259" key="12">
    <source>
        <dbReference type="Pfam" id="PF05698"/>
    </source>
</evidence>
<evidence type="ECO:0000313" key="13">
    <source>
        <dbReference type="EMBL" id="KKS56428.1"/>
    </source>
</evidence>
<dbReference type="GO" id="GO:0003755">
    <property type="term" value="F:peptidyl-prolyl cis-trans isomerase activity"/>
    <property type="evidence" value="ECO:0007669"/>
    <property type="project" value="UniProtKB-KW"/>
</dbReference>
<evidence type="ECO:0000256" key="1">
    <source>
        <dbReference type="ARBA" id="ARBA00000971"/>
    </source>
</evidence>
<evidence type="ECO:0000256" key="8">
    <source>
        <dbReference type="ARBA" id="ARBA00023235"/>
    </source>
</evidence>
<feature type="domain" description="Trigger factor C-terminal" evidence="12">
    <location>
        <begin position="170"/>
        <end position="311"/>
    </location>
</feature>
<evidence type="ECO:0000256" key="5">
    <source>
        <dbReference type="ARBA" id="ARBA00016902"/>
    </source>
</evidence>
<dbReference type="PATRIC" id="fig|1619039.3.peg.1033"/>
<evidence type="ECO:0000256" key="3">
    <source>
        <dbReference type="ARBA" id="ARBA00005464"/>
    </source>
</evidence>
<name>A0A0G1D347_9BACT</name>
<dbReference type="GO" id="GO:0015031">
    <property type="term" value="P:protein transport"/>
    <property type="evidence" value="ECO:0007669"/>
    <property type="project" value="InterPro"/>
</dbReference>
<keyword evidence="8" id="KW-0413">Isomerase</keyword>
<gene>
    <name evidence="13" type="ORF">UV20_C0012G0004</name>
</gene>
<dbReference type="InterPro" id="IPR037041">
    <property type="entry name" value="Trigger_fac_C_sf"/>
</dbReference>
<comment type="catalytic activity">
    <reaction evidence="1">
        <text>[protein]-peptidylproline (omega=180) = [protein]-peptidylproline (omega=0)</text>
        <dbReference type="Rhea" id="RHEA:16237"/>
        <dbReference type="Rhea" id="RHEA-COMP:10747"/>
        <dbReference type="Rhea" id="RHEA-COMP:10748"/>
        <dbReference type="ChEBI" id="CHEBI:83833"/>
        <dbReference type="ChEBI" id="CHEBI:83834"/>
        <dbReference type="EC" id="5.2.1.8"/>
    </reaction>
</comment>
<accession>A0A0G1D347</accession>
<dbReference type="Pfam" id="PF05698">
    <property type="entry name" value="Trigger_C"/>
    <property type="match status" value="1"/>
</dbReference>
<reference evidence="13 14" key="1">
    <citation type="journal article" date="2015" name="Nature">
        <title>rRNA introns, odd ribosomes, and small enigmatic genomes across a large radiation of phyla.</title>
        <authorList>
            <person name="Brown C.T."/>
            <person name="Hug L.A."/>
            <person name="Thomas B.C."/>
            <person name="Sharon I."/>
            <person name="Castelle C.J."/>
            <person name="Singh A."/>
            <person name="Wilkins M.J."/>
            <person name="Williams K.H."/>
            <person name="Banfield J.F."/>
        </authorList>
    </citation>
    <scope>NUCLEOTIDE SEQUENCE [LARGE SCALE GENOMIC DNA]</scope>
</reference>
<dbReference type="InterPro" id="IPR036611">
    <property type="entry name" value="Trigger_fac_ribosome-bd_sf"/>
</dbReference>
<proteinExistence type="inferred from homology"/>
<dbReference type="Gene3D" id="1.10.3120.10">
    <property type="entry name" value="Trigger factor, C-terminal domain"/>
    <property type="match status" value="1"/>
</dbReference>
<keyword evidence="7" id="KW-0143">Chaperone</keyword>
<dbReference type="AlphaFoldDB" id="A0A0G1D347"/>
<evidence type="ECO:0000256" key="9">
    <source>
        <dbReference type="ARBA" id="ARBA00029986"/>
    </source>
</evidence>
<dbReference type="Gene3D" id="3.30.70.1050">
    <property type="entry name" value="Trigger factor ribosome-binding domain"/>
    <property type="match status" value="1"/>
</dbReference>
<dbReference type="GO" id="GO:0043022">
    <property type="term" value="F:ribosome binding"/>
    <property type="evidence" value="ECO:0007669"/>
    <property type="project" value="TreeGrafter"/>
</dbReference>
<protein>
    <recommendedName>
        <fullName evidence="5">Trigger factor</fullName>
        <ecNumber evidence="4">5.2.1.8</ecNumber>
    </recommendedName>
    <alternativeName>
        <fullName evidence="9">PPIase</fullName>
    </alternativeName>
</protein>
<dbReference type="EMBL" id="LCDO01000012">
    <property type="protein sequence ID" value="KKS56428.1"/>
    <property type="molecule type" value="Genomic_DNA"/>
</dbReference>
<dbReference type="InterPro" id="IPR008881">
    <property type="entry name" value="Trigger_fac_ribosome-bd_bac"/>
</dbReference>